<dbReference type="Pfam" id="PF00650">
    <property type="entry name" value="CRAL_TRIO"/>
    <property type="match status" value="1"/>
</dbReference>
<dbReference type="EMBL" id="HBUF01047028">
    <property type="protein sequence ID" value="CAG6620093.1"/>
    <property type="molecule type" value="Transcribed_RNA"/>
</dbReference>
<dbReference type="SMART" id="SM00516">
    <property type="entry name" value="SEC14"/>
    <property type="match status" value="1"/>
</dbReference>
<dbReference type="InterPro" id="IPR036865">
    <property type="entry name" value="CRAL-TRIO_dom_sf"/>
</dbReference>
<dbReference type="GO" id="GO:0016020">
    <property type="term" value="C:membrane"/>
    <property type="evidence" value="ECO:0007669"/>
    <property type="project" value="TreeGrafter"/>
</dbReference>
<protein>
    <submittedName>
        <fullName evidence="3">Alpha-tocopherol transfer protein-like</fullName>
    </submittedName>
</protein>
<evidence type="ECO:0000256" key="1">
    <source>
        <dbReference type="SAM" id="MobiDB-lite"/>
    </source>
</evidence>
<dbReference type="EMBL" id="HBUF01402788">
    <property type="protein sequence ID" value="CAG6737298.1"/>
    <property type="molecule type" value="Transcribed_RNA"/>
</dbReference>
<dbReference type="Gene3D" id="1.10.8.20">
    <property type="entry name" value="N-terminal domain of phosphatidylinositol transfer protein sec14p"/>
    <property type="match status" value="1"/>
</dbReference>
<name>A0A8D8PZP7_9HEMI</name>
<dbReference type="PROSITE" id="PS50191">
    <property type="entry name" value="CRAL_TRIO"/>
    <property type="match status" value="1"/>
</dbReference>
<dbReference type="EMBL" id="HBUF01402787">
    <property type="protein sequence ID" value="CAG6737297.1"/>
    <property type="molecule type" value="Transcribed_RNA"/>
</dbReference>
<accession>A0A8D8PZP7</accession>
<dbReference type="SMART" id="SM01100">
    <property type="entry name" value="CRAL_TRIO_N"/>
    <property type="match status" value="1"/>
</dbReference>
<dbReference type="CDD" id="cd00170">
    <property type="entry name" value="SEC14"/>
    <property type="match status" value="1"/>
</dbReference>
<dbReference type="EMBL" id="HBUF01237255">
    <property type="protein sequence ID" value="CAG6675604.1"/>
    <property type="molecule type" value="Transcribed_RNA"/>
</dbReference>
<organism evidence="3">
    <name type="scientific">Cacopsylla melanoneura</name>
    <dbReference type="NCBI Taxonomy" id="428564"/>
    <lineage>
        <taxon>Eukaryota</taxon>
        <taxon>Metazoa</taxon>
        <taxon>Ecdysozoa</taxon>
        <taxon>Arthropoda</taxon>
        <taxon>Hexapoda</taxon>
        <taxon>Insecta</taxon>
        <taxon>Pterygota</taxon>
        <taxon>Neoptera</taxon>
        <taxon>Paraneoptera</taxon>
        <taxon>Hemiptera</taxon>
        <taxon>Sternorrhyncha</taxon>
        <taxon>Psylloidea</taxon>
        <taxon>Psyllidae</taxon>
        <taxon>Psyllinae</taxon>
        <taxon>Cacopsylla</taxon>
    </lineage>
</organism>
<feature type="domain" description="CRAL-TRIO" evidence="2">
    <location>
        <begin position="100"/>
        <end position="264"/>
    </location>
</feature>
<dbReference type="EMBL" id="HBUF01237256">
    <property type="protein sequence ID" value="CAG6675605.1"/>
    <property type="molecule type" value="Transcribed_RNA"/>
</dbReference>
<dbReference type="PANTHER" id="PTHR10174">
    <property type="entry name" value="ALPHA-TOCOPHEROL TRANSFER PROTEIN-RELATED"/>
    <property type="match status" value="1"/>
</dbReference>
<dbReference type="GO" id="GO:1902936">
    <property type="term" value="F:phosphatidylinositol bisphosphate binding"/>
    <property type="evidence" value="ECO:0007669"/>
    <property type="project" value="TreeGrafter"/>
</dbReference>
<evidence type="ECO:0000259" key="2">
    <source>
        <dbReference type="PROSITE" id="PS50191"/>
    </source>
</evidence>
<evidence type="ECO:0000313" key="3">
    <source>
        <dbReference type="EMBL" id="CAG6620091.1"/>
    </source>
</evidence>
<dbReference type="Gene3D" id="3.40.525.10">
    <property type="entry name" value="CRAL-TRIO lipid binding domain"/>
    <property type="match status" value="1"/>
</dbReference>
<dbReference type="InterPro" id="IPR011074">
    <property type="entry name" value="CRAL/TRIO_N_dom"/>
</dbReference>
<dbReference type="EMBL" id="HBUF01402785">
    <property type="protein sequence ID" value="CAG6737295.1"/>
    <property type="molecule type" value="Transcribed_RNA"/>
</dbReference>
<dbReference type="InterPro" id="IPR001251">
    <property type="entry name" value="CRAL-TRIO_dom"/>
</dbReference>
<sequence length="328" mass="37813">MTKSSKEDTSVESSISKETQEIAKDELREDQAAREDGLTQLRQWIKKNDRIETCRMDPSFLLRFLRSKKFSIPMAEEALERYLLLRTTYGDMAFTKLDPKNPTMQELLDSGYLFATPKRDALGRRVIVARPGVFHPHKYNNAHMLQIHGMTYETLMEDEENQVRGFVHFNDGAGVSFPHLTLFTPKEAVRIVKNGERTLPMRHKEVHIINCHASVKYALEFGFSLVSEKIRNRIKLYSSIDEAHKHIDKSILPKEYGGEMPMAEMIALWKKELESNVHILRKNDDCLRVRAELYSENARQGAVRALKANCGRLDQDIMAGSFRKLTVD</sequence>
<dbReference type="PANTHER" id="PTHR10174:SF208">
    <property type="entry name" value="CRAL-TRIO DOMAIN-CONTAINING PROTEIN DDB_G0278031"/>
    <property type="match status" value="1"/>
</dbReference>
<dbReference type="PRINTS" id="PR00180">
    <property type="entry name" value="CRETINALDHBP"/>
</dbReference>
<dbReference type="SUPFAM" id="SSF46938">
    <property type="entry name" value="CRAL/TRIO N-terminal domain"/>
    <property type="match status" value="1"/>
</dbReference>
<proteinExistence type="predicted"/>
<dbReference type="EMBL" id="HBUF01047027">
    <property type="protein sequence ID" value="CAG6620091.1"/>
    <property type="molecule type" value="Transcribed_RNA"/>
</dbReference>
<dbReference type="EMBL" id="HBUF01047029">
    <property type="protein sequence ID" value="CAG6620095.1"/>
    <property type="molecule type" value="Transcribed_RNA"/>
</dbReference>
<dbReference type="AlphaFoldDB" id="A0A8D8PZP7"/>
<feature type="compositionally biased region" description="Basic and acidic residues" evidence="1">
    <location>
        <begin position="18"/>
        <end position="31"/>
    </location>
</feature>
<reference evidence="3" key="1">
    <citation type="submission" date="2021-05" db="EMBL/GenBank/DDBJ databases">
        <authorList>
            <person name="Alioto T."/>
            <person name="Alioto T."/>
            <person name="Gomez Garrido J."/>
        </authorList>
    </citation>
    <scope>NUCLEOTIDE SEQUENCE</scope>
</reference>
<feature type="region of interest" description="Disordered" evidence="1">
    <location>
        <begin position="1"/>
        <end position="31"/>
    </location>
</feature>
<dbReference type="SUPFAM" id="SSF52087">
    <property type="entry name" value="CRAL/TRIO domain"/>
    <property type="match status" value="1"/>
</dbReference>
<dbReference type="InterPro" id="IPR036273">
    <property type="entry name" value="CRAL/TRIO_N_dom_sf"/>
</dbReference>